<dbReference type="Proteomes" id="UP000663853">
    <property type="component" value="Unassembled WGS sequence"/>
</dbReference>
<evidence type="ECO:0000313" key="8">
    <source>
        <dbReference type="Proteomes" id="UP000663853"/>
    </source>
</evidence>
<dbReference type="InterPro" id="IPR007023">
    <property type="entry name" value="Ribosom_reg"/>
</dbReference>
<dbReference type="AlphaFoldDB" id="A0A8H3BUR1"/>
<comment type="similarity">
    <text evidence="2 5">Belongs to the RRS1 family.</text>
</comment>
<evidence type="ECO:0000256" key="2">
    <source>
        <dbReference type="ARBA" id="ARBA00010077"/>
    </source>
</evidence>
<evidence type="ECO:0000256" key="1">
    <source>
        <dbReference type="ARBA" id="ARBA00004123"/>
    </source>
</evidence>
<feature type="compositionally biased region" description="Basic residues" evidence="6">
    <location>
        <begin position="357"/>
        <end position="366"/>
    </location>
</feature>
<reference evidence="7" key="1">
    <citation type="submission" date="2021-01" db="EMBL/GenBank/DDBJ databases">
        <authorList>
            <person name="Kaushik A."/>
        </authorList>
    </citation>
    <scope>NUCLEOTIDE SEQUENCE</scope>
    <source>
        <strain evidence="7">AG6-10EEA</strain>
    </source>
</reference>
<proteinExistence type="inferred from homology"/>
<feature type="region of interest" description="Disordered" evidence="6">
    <location>
        <begin position="126"/>
        <end position="145"/>
    </location>
</feature>
<dbReference type="GO" id="GO:0005634">
    <property type="term" value="C:nucleus"/>
    <property type="evidence" value="ECO:0007669"/>
    <property type="project" value="UniProtKB-SubCell"/>
</dbReference>
<feature type="region of interest" description="Disordered" evidence="6">
    <location>
        <begin position="280"/>
        <end position="366"/>
    </location>
</feature>
<keyword evidence="4 5" id="KW-0539">Nucleus</keyword>
<dbReference type="EMBL" id="CAJMXA010001582">
    <property type="protein sequence ID" value="CAE6465474.1"/>
    <property type="molecule type" value="Genomic_DNA"/>
</dbReference>
<evidence type="ECO:0000256" key="6">
    <source>
        <dbReference type="SAM" id="MobiDB-lite"/>
    </source>
</evidence>
<gene>
    <name evidence="7" type="ORF">RDB_LOCUS67412</name>
</gene>
<accession>A0A8H3BUR1</accession>
<comment type="function">
    <text evidence="5">Involved in ribosomal large subunit assembly.</text>
</comment>
<comment type="caution">
    <text evidence="7">The sequence shown here is derived from an EMBL/GenBank/DDBJ whole genome shotgun (WGS) entry which is preliminary data.</text>
</comment>
<name>A0A8H3BUR1_9AGAM</name>
<feature type="compositionally biased region" description="Pro residues" evidence="6">
    <location>
        <begin position="126"/>
        <end position="144"/>
    </location>
</feature>
<comment type="subcellular location">
    <subcellularLocation>
        <location evidence="1 5">Nucleus</location>
    </subcellularLocation>
</comment>
<protein>
    <recommendedName>
        <fullName evidence="5">Ribosome biogenesis regulatory protein</fullName>
    </recommendedName>
</protein>
<keyword evidence="3 5" id="KW-0690">Ribosome biogenesis</keyword>
<evidence type="ECO:0000256" key="5">
    <source>
        <dbReference type="RuleBase" id="RU364132"/>
    </source>
</evidence>
<evidence type="ECO:0000256" key="4">
    <source>
        <dbReference type="ARBA" id="ARBA00023242"/>
    </source>
</evidence>
<evidence type="ECO:0000256" key="3">
    <source>
        <dbReference type="ARBA" id="ARBA00022517"/>
    </source>
</evidence>
<sequence>MADLAIICFDPDVFGRVMDPALKQPSQISEPTFTIMDVSAIVEAEASKKKVVTVEKDITIQVDVGLLSALDTNPIDAEAYRQVHTIDADLEAHLQAVARDGAQVILGALFGLPTQPSDDGPIATLPPPTTALPRTKPLPKPKPPTKWERFAAAKGIQKTKRDRREWDEERQEWVSRWGWKGKNKDQEEQWIHEVPNNAPDDYDPAMEARKERKVRVAKNEKQRERNLAVAAAGSQREREGAKTKLNQTLAITRTSTASMGRFDKKLDGDTKLKGIKRQFAPNEVSAESEKKSSMDIIKRLDREPSKSKRVRTDAEAQESVRSGKDSLVNVRKAIRHASKGSGGIALAKGLKKEGGKAKGKAGKGKR</sequence>
<evidence type="ECO:0000313" key="7">
    <source>
        <dbReference type="EMBL" id="CAE6465474.1"/>
    </source>
</evidence>
<organism evidence="7 8">
    <name type="scientific">Rhizoctonia solani</name>
    <dbReference type="NCBI Taxonomy" id="456999"/>
    <lineage>
        <taxon>Eukaryota</taxon>
        <taxon>Fungi</taxon>
        <taxon>Dikarya</taxon>
        <taxon>Basidiomycota</taxon>
        <taxon>Agaricomycotina</taxon>
        <taxon>Agaricomycetes</taxon>
        <taxon>Cantharellales</taxon>
        <taxon>Ceratobasidiaceae</taxon>
        <taxon>Rhizoctonia</taxon>
    </lineage>
</organism>
<dbReference type="GO" id="GO:0042254">
    <property type="term" value="P:ribosome biogenesis"/>
    <property type="evidence" value="ECO:0007669"/>
    <property type="project" value="UniProtKB-KW"/>
</dbReference>
<feature type="compositionally biased region" description="Basic and acidic residues" evidence="6">
    <location>
        <begin position="287"/>
        <end position="314"/>
    </location>
</feature>
<dbReference type="Pfam" id="PF04939">
    <property type="entry name" value="RRS1"/>
    <property type="match status" value="1"/>
</dbReference>